<dbReference type="Proteomes" id="UP000799118">
    <property type="component" value="Unassembled WGS sequence"/>
</dbReference>
<reference evidence="1" key="1">
    <citation type="journal article" date="2019" name="Environ. Microbiol.">
        <title>Fungal ecological strategies reflected in gene transcription - a case study of two litter decomposers.</title>
        <authorList>
            <person name="Barbi F."/>
            <person name="Kohler A."/>
            <person name="Barry K."/>
            <person name="Baskaran P."/>
            <person name="Daum C."/>
            <person name="Fauchery L."/>
            <person name="Ihrmark K."/>
            <person name="Kuo A."/>
            <person name="LaButti K."/>
            <person name="Lipzen A."/>
            <person name="Morin E."/>
            <person name="Grigoriev I.V."/>
            <person name="Henrissat B."/>
            <person name="Lindahl B."/>
            <person name="Martin F."/>
        </authorList>
    </citation>
    <scope>NUCLEOTIDE SEQUENCE</scope>
    <source>
        <strain evidence="1">JB14</strain>
    </source>
</reference>
<organism evidence="1 2">
    <name type="scientific">Gymnopus androsaceus JB14</name>
    <dbReference type="NCBI Taxonomy" id="1447944"/>
    <lineage>
        <taxon>Eukaryota</taxon>
        <taxon>Fungi</taxon>
        <taxon>Dikarya</taxon>
        <taxon>Basidiomycota</taxon>
        <taxon>Agaricomycotina</taxon>
        <taxon>Agaricomycetes</taxon>
        <taxon>Agaricomycetidae</taxon>
        <taxon>Agaricales</taxon>
        <taxon>Marasmiineae</taxon>
        <taxon>Omphalotaceae</taxon>
        <taxon>Gymnopus</taxon>
    </lineage>
</organism>
<protein>
    <submittedName>
        <fullName evidence="1">Uncharacterized protein</fullName>
    </submittedName>
</protein>
<dbReference type="OrthoDB" id="3202607at2759"/>
<name>A0A6A4GVN6_9AGAR</name>
<keyword evidence="2" id="KW-1185">Reference proteome</keyword>
<dbReference type="Gene3D" id="3.60.130.30">
    <property type="match status" value="1"/>
</dbReference>
<dbReference type="EMBL" id="ML769712">
    <property type="protein sequence ID" value="KAE9389115.1"/>
    <property type="molecule type" value="Genomic_DNA"/>
</dbReference>
<accession>A0A6A4GVN6</accession>
<proteinExistence type="predicted"/>
<sequence>AAPVSTSLDTDVMHGYTSGYIGKECMAPEAAGRTWSLEELVGTSRFKFTVIPADASSGPIVDASKHVFGAVIPPLRAEGMDELDPTFIAAADECAALLESNRPKLFKHRDGTAKTPPKHRQGIFAVKAVGVSFGGGQEYPKRIYHSEAHLKILDSLLATICFIHLAQHASSAFFCWAPRLYSFYAENRARIEKESPDMCWNFAKSIFACCTFNFGPQTVTVEHLDHLNYVFGWCAITALGNFNHQKGGHFVLWDLGLVIELPPGWSILIPSAYLRHSNTIIGVNETRYSLTQYTARGLFCIVNDNGHVHRWMSEVDLAEAMQKQREQVLDGLNLYSTLDELKGPLV</sequence>
<evidence type="ECO:0000313" key="2">
    <source>
        <dbReference type="Proteomes" id="UP000799118"/>
    </source>
</evidence>
<evidence type="ECO:0000313" key="1">
    <source>
        <dbReference type="EMBL" id="KAE9389115.1"/>
    </source>
</evidence>
<feature type="non-terminal residue" evidence="1">
    <location>
        <position position="1"/>
    </location>
</feature>
<gene>
    <name evidence="1" type="ORF">BT96DRAFT_835420</name>
</gene>
<dbReference type="AlphaFoldDB" id="A0A6A4GVN6"/>